<comment type="caution">
    <text evidence="2">The sequence shown here is derived from an EMBL/GenBank/DDBJ whole genome shotgun (WGS) entry which is preliminary data.</text>
</comment>
<evidence type="ECO:0000313" key="2">
    <source>
        <dbReference type="EMBL" id="SIT39632.1"/>
    </source>
</evidence>
<protein>
    <submittedName>
        <fullName evidence="2">Uncharacterized protein</fullName>
    </submittedName>
</protein>
<feature type="region of interest" description="Disordered" evidence="1">
    <location>
        <begin position="123"/>
        <end position="143"/>
    </location>
</feature>
<dbReference type="Proteomes" id="UP000195569">
    <property type="component" value="Unassembled WGS sequence"/>
</dbReference>
<keyword evidence="3" id="KW-1185">Reference proteome</keyword>
<organism evidence="2 3">
    <name type="scientific">Paraburkholderia piptadeniae</name>
    <dbReference type="NCBI Taxonomy" id="1701573"/>
    <lineage>
        <taxon>Bacteria</taxon>
        <taxon>Pseudomonadati</taxon>
        <taxon>Pseudomonadota</taxon>
        <taxon>Betaproteobacteria</taxon>
        <taxon>Burkholderiales</taxon>
        <taxon>Burkholderiaceae</taxon>
        <taxon>Paraburkholderia</taxon>
    </lineage>
</organism>
<accession>A0A1N7RX06</accession>
<feature type="region of interest" description="Disordered" evidence="1">
    <location>
        <begin position="22"/>
        <end position="68"/>
    </location>
</feature>
<reference evidence="2" key="1">
    <citation type="submission" date="2016-12" db="EMBL/GenBank/DDBJ databases">
        <authorList>
            <person name="Moulin L."/>
        </authorList>
    </citation>
    <scope>NUCLEOTIDE SEQUENCE [LARGE SCALE GENOMIC DNA]</scope>
    <source>
        <strain evidence="2">STM 7183</strain>
    </source>
</reference>
<dbReference type="EMBL" id="CYGY02000023">
    <property type="protein sequence ID" value="SIT39632.1"/>
    <property type="molecule type" value="Genomic_DNA"/>
</dbReference>
<evidence type="ECO:0000313" key="3">
    <source>
        <dbReference type="Proteomes" id="UP000195569"/>
    </source>
</evidence>
<feature type="compositionally biased region" description="Basic and acidic residues" evidence="1">
    <location>
        <begin position="36"/>
        <end position="61"/>
    </location>
</feature>
<sequence length="298" mass="33559">MARGAGYRRAVCAATRRRHVRDGLSARLRPRRRARDQRDDGRSADGRGRRSRVERPMDRPARQQTPVHARLQCADGAALRIARADRGWCGWQARMDDCRARGDDRARRRERLCLARRGLHRTRDTRRDAPRRHGSRDGQHMRVHDAIRHAARDSSAARGDVLASRVGDCERLRVACVAGVSASVACCRIWIARQGVIVGSHFTDLGLGVQPRAERLFIFAVIGLCAIDRINLVTEKPSVESELSVTKVRFILEIGFSDSCFQGASLLSVYLATVKMWIAYFSMLNPSVPRQAAMREVR</sequence>
<proteinExistence type="predicted"/>
<name>A0A1N7RX06_9BURK</name>
<dbReference type="AlphaFoldDB" id="A0A1N7RX06"/>
<gene>
    <name evidence="2" type="ORF">BN2476_230129</name>
</gene>
<evidence type="ECO:0000256" key="1">
    <source>
        <dbReference type="SAM" id="MobiDB-lite"/>
    </source>
</evidence>